<feature type="compositionally biased region" description="Basic and acidic residues" evidence="2">
    <location>
        <begin position="1"/>
        <end position="11"/>
    </location>
</feature>
<dbReference type="GO" id="GO:0005886">
    <property type="term" value="C:plasma membrane"/>
    <property type="evidence" value="ECO:0007669"/>
    <property type="project" value="TreeGrafter"/>
</dbReference>
<evidence type="ECO:0000256" key="1">
    <source>
        <dbReference type="ARBA" id="ARBA00022837"/>
    </source>
</evidence>
<reference evidence="5" key="1">
    <citation type="submission" date="2021-06" db="EMBL/GenBank/DDBJ databases">
        <authorList>
            <person name="Kallberg Y."/>
            <person name="Tangrot J."/>
            <person name="Rosling A."/>
        </authorList>
    </citation>
    <scope>NUCLEOTIDE SEQUENCE</scope>
    <source>
        <strain evidence="5">IA702</strain>
    </source>
</reference>
<dbReference type="GO" id="GO:0005737">
    <property type="term" value="C:cytoplasm"/>
    <property type="evidence" value="ECO:0007669"/>
    <property type="project" value="TreeGrafter"/>
</dbReference>
<feature type="region of interest" description="Disordered" evidence="2">
    <location>
        <begin position="203"/>
        <end position="308"/>
    </location>
</feature>
<dbReference type="EMBL" id="CAJVPJ010001806">
    <property type="protein sequence ID" value="CAG8604224.1"/>
    <property type="molecule type" value="Genomic_DNA"/>
</dbReference>
<protein>
    <submittedName>
        <fullName evidence="5">1324_t:CDS:1</fullName>
    </submittedName>
</protein>
<dbReference type="AlphaFoldDB" id="A0A9N9GGB7"/>
<evidence type="ECO:0000313" key="6">
    <source>
        <dbReference type="Proteomes" id="UP000789572"/>
    </source>
</evidence>
<dbReference type="CDD" id="cd00052">
    <property type="entry name" value="EH"/>
    <property type="match status" value="1"/>
</dbReference>
<dbReference type="PROSITE" id="PS00018">
    <property type="entry name" value="EF_HAND_1"/>
    <property type="match status" value="1"/>
</dbReference>
<accession>A0A9N9GGB7</accession>
<feature type="domain" description="EH" evidence="3">
    <location>
        <begin position="312"/>
        <end position="395"/>
    </location>
</feature>
<dbReference type="InterPro" id="IPR000261">
    <property type="entry name" value="EH_dom"/>
</dbReference>
<dbReference type="SUPFAM" id="SSF47473">
    <property type="entry name" value="EF-hand"/>
    <property type="match status" value="1"/>
</dbReference>
<dbReference type="GO" id="GO:0006897">
    <property type="term" value="P:endocytosis"/>
    <property type="evidence" value="ECO:0007669"/>
    <property type="project" value="TreeGrafter"/>
</dbReference>
<keyword evidence="1" id="KW-0106">Calcium</keyword>
<feature type="domain" description="EF-hand" evidence="4">
    <location>
        <begin position="344"/>
        <end position="379"/>
    </location>
</feature>
<dbReference type="OrthoDB" id="1716625at2759"/>
<dbReference type="InterPro" id="IPR011992">
    <property type="entry name" value="EF-hand-dom_pair"/>
</dbReference>
<dbReference type="Proteomes" id="UP000789572">
    <property type="component" value="Unassembled WGS sequence"/>
</dbReference>
<evidence type="ECO:0000256" key="2">
    <source>
        <dbReference type="SAM" id="MobiDB-lite"/>
    </source>
</evidence>
<proteinExistence type="predicted"/>
<dbReference type="PANTHER" id="PTHR11216">
    <property type="entry name" value="EH DOMAIN"/>
    <property type="match status" value="1"/>
</dbReference>
<evidence type="ECO:0000313" key="5">
    <source>
        <dbReference type="EMBL" id="CAG8604224.1"/>
    </source>
</evidence>
<feature type="compositionally biased region" description="Polar residues" evidence="2">
    <location>
        <begin position="69"/>
        <end position="79"/>
    </location>
</feature>
<dbReference type="Pfam" id="PF12763">
    <property type="entry name" value="EH"/>
    <property type="match status" value="1"/>
</dbReference>
<keyword evidence="6" id="KW-1185">Reference proteome</keyword>
<gene>
    <name evidence="5" type="ORF">POCULU_LOCUS7626</name>
</gene>
<feature type="compositionally biased region" description="Basic and acidic residues" evidence="2">
    <location>
        <begin position="143"/>
        <end position="159"/>
    </location>
</feature>
<organism evidence="5 6">
    <name type="scientific">Paraglomus occultum</name>
    <dbReference type="NCBI Taxonomy" id="144539"/>
    <lineage>
        <taxon>Eukaryota</taxon>
        <taxon>Fungi</taxon>
        <taxon>Fungi incertae sedis</taxon>
        <taxon>Mucoromycota</taxon>
        <taxon>Glomeromycotina</taxon>
        <taxon>Glomeromycetes</taxon>
        <taxon>Paraglomerales</taxon>
        <taxon>Paraglomeraceae</taxon>
        <taxon>Paraglomus</taxon>
    </lineage>
</organism>
<feature type="non-terminal residue" evidence="5">
    <location>
        <position position="395"/>
    </location>
</feature>
<feature type="compositionally biased region" description="Polar residues" evidence="2">
    <location>
        <begin position="224"/>
        <end position="235"/>
    </location>
</feature>
<dbReference type="SMART" id="SM00027">
    <property type="entry name" value="EH"/>
    <property type="match status" value="1"/>
</dbReference>
<name>A0A9N9GGB7_9GLOM</name>
<feature type="region of interest" description="Disordered" evidence="2">
    <location>
        <begin position="1"/>
        <end position="191"/>
    </location>
</feature>
<dbReference type="PANTHER" id="PTHR11216:SF174">
    <property type="entry name" value="GH06923P"/>
    <property type="match status" value="1"/>
</dbReference>
<dbReference type="InterPro" id="IPR002048">
    <property type="entry name" value="EF_hand_dom"/>
</dbReference>
<evidence type="ECO:0000259" key="3">
    <source>
        <dbReference type="PROSITE" id="PS50031"/>
    </source>
</evidence>
<dbReference type="InterPro" id="IPR018247">
    <property type="entry name" value="EF_Hand_1_Ca_BS"/>
</dbReference>
<dbReference type="PROSITE" id="PS50222">
    <property type="entry name" value="EF_HAND_2"/>
    <property type="match status" value="1"/>
</dbReference>
<dbReference type="GO" id="GO:0016197">
    <property type="term" value="P:endosomal transport"/>
    <property type="evidence" value="ECO:0007669"/>
    <property type="project" value="TreeGrafter"/>
</dbReference>
<dbReference type="GO" id="GO:0005509">
    <property type="term" value="F:calcium ion binding"/>
    <property type="evidence" value="ECO:0007669"/>
    <property type="project" value="InterPro"/>
</dbReference>
<sequence>SALRKQLESKVKSSPPPIAPKPRTSIIKPTTESRDPQPSPFKSTDNLSDDEQESPFRRPSEIKKLQKLPNDQSSATSVSRAPPALLPKPSLRSAPPPVAPRNVKPSVKEVRDTPSSTPLRKLSDAPPPPPPRPKVGSQTRSEFTGKLENVESSVKKNVQDEAGNAASRQVGKMFGEGRGQLSNSKYSKYTRPYQDKVLDKAETVAKDQAQVQSRSLASDAFDDTLSSVKSTQPTSRPEVPSRKSTFNRTSVLDKVSARSVPSRNQENTPPPLPDRKNTTRSGGEGLSRIPPRPPQHNPFNESNLSKGIPNDARERYEIVFAANMDEDGYINSDVVKEIYMRSRLDKKTLSKIWSLCDRDEDGRLSQHEFCVGMFLIDGRLQGNRVPDTLPDELIE</sequence>
<comment type="caution">
    <text evidence="5">The sequence shown here is derived from an EMBL/GenBank/DDBJ whole genome shotgun (WGS) entry which is preliminary data.</text>
</comment>
<evidence type="ECO:0000259" key="4">
    <source>
        <dbReference type="PROSITE" id="PS50222"/>
    </source>
</evidence>
<dbReference type="PROSITE" id="PS50031">
    <property type="entry name" value="EH"/>
    <property type="match status" value="1"/>
</dbReference>
<feature type="compositionally biased region" description="Basic and acidic residues" evidence="2">
    <location>
        <begin position="54"/>
        <end position="64"/>
    </location>
</feature>
<dbReference type="Gene3D" id="1.10.238.10">
    <property type="entry name" value="EF-hand"/>
    <property type="match status" value="1"/>
</dbReference>